<feature type="compositionally biased region" description="Polar residues" evidence="7">
    <location>
        <begin position="428"/>
        <end position="437"/>
    </location>
</feature>
<feature type="binding site" evidence="6">
    <location>
        <position position="52"/>
    </location>
    <ligand>
        <name>ATP</name>
        <dbReference type="ChEBI" id="CHEBI:30616"/>
    </ligand>
</feature>
<dbReference type="PANTHER" id="PTHR24348">
    <property type="entry name" value="SERINE/THREONINE-PROTEIN KINASE UNC-51-RELATED"/>
    <property type="match status" value="1"/>
</dbReference>
<proteinExistence type="predicted"/>
<dbReference type="FunFam" id="1.10.510.10:FF:000571">
    <property type="entry name" value="Maternal embryonic leucine zipper kinase"/>
    <property type="match status" value="1"/>
</dbReference>
<dbReference type="Pfam" id="PF00069">
    <property type="entry name" value="Pkinase"/>
    <property type="match status" value="1"/>
</dbReference>
<dbReference type="PANTHER" id="PTHR24348:SF22">
    <property type="entry name" value="NON-SPECIFIC SERINE_THREONINE PROTEIN KINASE"/>
    <property type="match status" value="1"/>
</dbReference>
<accession>A0A176VDK8</accession>
<dbReference type="GO" id="GO:0004674">
    <property type="term" value="F:protein serine/threonine kinase activity"/>
    <property type="evidence" value="ECO:0007669"/>
    <property type="project" value="InterPro"/>
</dbReference>
<dbReference type="Gene3D" id="1.10.510.10">
    <property type="entry name" value="Transferase(Phosphotransferase) domain 1"/>
    <property type="match status" value="1"/>
</dbReference>
<keyword evidence="3" id="KW-0418">Kinase</keyword>
<feature type="domain" description="Protein kinase" evidence="8">
    <location>
        <begin position="23"/>
        <end position="281"/>
    </location>
</feature>
<sequence length="794" mass="86721">MAHRAGHHGHHEHQHPERIVGKYIVTQQIGSGSFAVVWKARSMETGEEVAIKEIATDKLNPKLQESLLSEIDILKCTHHPNIIRLLDMVITPGKISLVLEYCTGGDLNAYIQRHGRVSEAVARHFMRQLGAGLQVLRASNLIHRDLKPQNLLLSTDDQNAVLKIADFGFARSLQPQGMAETICGSPLYMAPEILQRQKYNAKADLWSVGAILYQLVTGRPPFHGNSHVQLLLNIVRTNEVKFPEGIVSELHVDCIDMIRKLLKRNPVERLSFEEFFNHNFMQAPRPKVAERSPVQQVVKNLGESSDTSQEDCFPFSLDDEHQGPVEVHSASYSKPPLFSASPSNSLLHTQAGTTGKFSVGTAPAAVRGFGSRNRGVGSGFGFEEKAKPNIGLGTSPNGLGTSPTSRLQRSQSNKMPGFAMPEDRQREPYNNSATFGSSKGGAMMDSMEFIEREYVLVGNLIPSVESFNLEGSVVVKGVGSPQKNTVSSAPLSVTASPGPQSSVNYAWAHGSLGHETFQGPPEETEGPSPDPQKRLASLKRSARLITELATDKREAGQILESFAVQLVCLAIWKESLHVCIRWAAQAEEGNQTYADHGNIYTDGAYEPGQEKAAATACSSMEREFSAAVDRAEELALHVRVLDGCTEMQDAMELIYQAALAVGRAGAVEELMGNVSNAAVAYSKAAALFHFILVEAPHLPLNPPLVLNANDRLPSFRQPRFAPIYTVSMWVVKEDDGCFNIPTIDRCSPTTVGSSSQADQVIPLIVWPIDASICLQNLRRHRRQSPAADASADRG</sequence>
<name>A0A176VDK8_MARPO</name>
<evidence type="ECO:0000256" key="4">
    <source>
        <dbReference type="ARBA" id="ARBA00022840"/>
    </source>
</evidence>
<evidence type="ECO:0000256" key="5">
    <source>
        <dbReference type="ARBA" id="ARBA00058225"/>
    </source>
</evidence>
<keyword evidence="4 6" id="KW-0067">ATP-binding</keyword>
<dbReference type="InterPro" id="IPR017441">
    <property type="entry name" value="Protein_kinase_ATP_BS"/>
</dbReference>
<keyword evidence="10" id="KW-1185">Reference proteome</keyword>
<organism evidence="9 10">
    <name type="scientific">Marchantia polymorpha subsp. ruderalis</name>
    <dbReference type="NCBI Taxonomy" id="1480154"/>
    <lineage>
        <taxon>Eukaryota</taxon>
        <taxon>Viridiplantae</taxon>
        <taxon>Streptophyta</taxon>
        <taxon>Embryophyta</taxon>
        <taxon>Marchantiophyta</taxon>
        <taxon>Marchantiopsida</taxon>
        <taxon>Marchantiidae</taxon>
        <taxon>Marchantiales</taxon>
        <taxon>Marchantiaceae</taxon>
        <taxon>Marchantia</taxon>
    </lineage>
</organism>
<dbReference type="InterPro" id="IPR000719">
    <property type="entry name" value="Prot_kinase_dom"/>
</dbReference>
<dbReference type="SUPFAM" id="SSF56112">
    <property type="entry name" value="Protein kinase-like (PK-like)"/>
    <property type="match status" value="1"/>
</dbReference>
<dbReference type="InterPro" id="IPR045269">
    <property type="entry name" value="Atg1-like"/>
</dbReference>
<dbReference type="GO" id="GO:0005776">
    <property type="term" value="C:autophagosome"/>
    <property type="evidence" value="ECO:0007669"/>
    <property type="project" value="TreeGrafter"/>
</dbReference>
<dbReference type="GO" id="GO:0000045">
    <property type="term" value="P:autophagosome assembly"/>
    <property type="evidence" value="ECO:0007669"/>
    <property type="project" value="TreeGrafter"/>
</dbReference>
<dbReference type="InterPro" id="IPR011009">
    <property type="entry name" value="Kinase-like_dom_sf"/>
</dbReference>
<dbReference type="GO" id="GO:0000407">
    <property type="term" value="C:phagophore assembly site"/>
    <property type="evidence" value="ECO:0007669"/>
    <property type="project" value="TreeGrafter"/>
</dbReference>
<protein>
    <recommendedName>
        <fullName evidence="8">Protein kinase domain-containing protein</fullName>
    </recommendedName>
</protein>
<dbReference type="InterPro" id="IPR056281">
    <property type="entry name" value="MIT_ATG1a/b/c"/>
</dbReference>
<dbReference type="PROSITE" id="PS50011">
    <property type="entry name" value="PROTEIN_KINASE_DOM"/>
    <property type="match status" value="1"/>
</dbReference>
<feature type="compositionally biased region" description="Polar residues" evidence="7">
    <location>
        <begin position="392"/>
        <end position="414"/>
    </location>
</feature>
<dbReference type="AlphaFoldDB" id="A0A176VDK8"/>
<reference evidence="9" key="1">
    <citation type="submission" date="2016-03" db="EMBL/GenBank/DDBJ databases">
        <title>Mechanisms controlling the formation of the plant cell surface in tip-growing cells are functionally conserved among land plants.</title>
        <authorList>
            <person name="Honkanen S."/>
            <person name="Jones V.A."/>
            <person name="Morieri G."/>
            <person name="Champion C."/>
            <person name="Hetherington A.J."/>
            <person name="Kelly S."/>
            <person name="Saint-Marcoux D."/>
            <person name="Proust H."/>
            <person name="Prescott H."/>
            <person name="Dolan L."/>
        </authorList>
    </citation>
    <scope>NUCLEOTIDE SEQUENCE [LARGE SCALE GENOMIC DNA]</scope>
    <source>
        <tissue evidence="9">Whole gametophyte</tissue>
    </source>
</reference>
<evidence type="ECO:0000256" key="6">
    <source>
        <dbReference type="PROSITE-ProRule" id="PRU10141"/>
    </source>
</evidence>
<dbReference type="PROSITE" id="PS00107">
    <property type="entry name" value="PROTEIN_KINASE_ATP"/>
    <property type="match status" value="1"/>
</dbReference>
<comment type="caution">
    <text evidence="9">The sequence shown here is derived from an EMBL/GenBank/DDBJ whole genome shotgun (WGS) entry which is preliminary data.</text>
</comment>
<dbReference type="GO" id="GO:0016020">
    <property type="term" value="C:membrane"/>
    <property type="evidence" value="ECO:0007669"/>
    <property type="project" value="TreeGrafter"/>
</dbReference>
<dbReference type="GO" id="GO:0005829">
    <property type="term" value="C:cytosol"/>
    <property type="evidence" value="ECO:0007669"/>
    <property type="project" value="TreeGrafter"/>
</dbReference>
<dbReference type="SMART" id="SM00220">
    <property type="entry name" value="S_TKc"/>
    <property type="match status" value="1"/>
</dbReference>
<dbReference type="GO" id="GO:0005524">
    <property type="term" value="F:ATP binding"/>
    <property type="evidence" value="ECO:0007669"/>
    <property type="project" value="UniProtKB-UniRule"/>
</dbReference>
<evidence type="ECO:0000256" key="3">
    <source>
        <dbReference type="ARBA" id="ARBA00022777"/>
    </source>
</evidence>
<feature type="region of interest" description="Disordered" evidence="7">
    <location>
        <begin position="512"/>
        <end position="533"/>
    </location>
</feature>
<dbReference type="PROSITE" id="PS00108">
    <property type="entry name" value="PROTEIN_KINASE_ST"/>
    <property type="match status" value="1"/>
</dbReference>
<keyword evidence="2 6" id="KW-0547">Nucleotide-binding</keyword>
<dbReference type="CDD" id="cd14009">
    <property type="entry name" value="STKc_ATG1_ULK_like"/>
    <property type="match status" value="1"/>
</dbReference>
<dbReference type="InterPro" id="IPR008271">
    <property type="entry name" value="Ser/Thr_kinase_AS"/>
</dbReference>
<feature type="region of interest" description="Disordered" evidence="7">
    <location>
        <begin position="387"/>
        <end position="437"/>
    </location>
</feature>
<evidence type="ECO:0000259" key="8">
    <source>
        <dbReference type="PROSITE" id="PS50011"/>
    </source>
</evidence>
<evidence type="ECO:0000256" key="7">
    <source>
        <dbReference type="SAM" id="MobiDB-lite"/>
    </source>
</evidence>
<comment type="function">
    <text evidence="5">CIPK serine-threonine protein kinases interact with CBL proteins. Binding of a CBL protein to the regulatory NAF domain of CIPK protein lead to the activation of the kinase in a calcium-dependent manner.</text>
</comment>
<dbReference type="GO" id="GO:0010506">
    <property type="term" value="P:regulation of autophagy"/>
    <property type="evidence" value="ECO:0007669"/>
    <property type="project" value="InterPro"/>
</dbReference>
<dbReference type="Proteomes" id="UP000077202">
    <property type="component" value="Unassembled WGS sequence"/>
</dbReference>
<dbReference type="EMBL" id="LVLJ01004027">
    <property type="protein sequence ID" value="OAE18657.1"/>
    <property type="molecule type" value="Genomic_DNA"/>
</dbReference>
<evidence type="ECO:0000256" key="1">
    <source>
        <dbReference type="ARBA" id="ARBA00022679"/>
    </source>
</evidence>
<evidence type="ECO:0000313" key="10">
    <source>
        <dbReference type="Proteomes" id="UP000077202"/>
    </source>
</evidence>
<dbReference type="Pfam" id="PF24497">
    <property type="entry name" value="MIT_ATG1"/>
    <property type="match status" value="1"/>
</dbReference>
<evidence type="ECO:0000256" key="2">
    <source>
        <dbReference type="ARBA" id="ARBA00022741"/>
    </source>
</evidence>
<dbReference type="FunFam" id="3.30.200.20:FF:000042">
    <property type="entry name" value="Aurora kinase A"/>
    <property type="match status" value="1"/>
</dbReference>
<keyword evidence="1" id="KW-0808">Transferase</keyword>
<gene>
    <name evidence="9" type="ORF">AXG93_3810s1280</name>
</gene>
<evidence type="ECO:0000313" key="9">
    <source>
        <dbReference type="EMBL" id="OAE18657.1"/>
    </source>
</evidence>